<dbReference type="Proteomes" id="UP001346869">
    <property type="component" value="Unassembled WGS sequence"/>
</dbReference>
<reference evidence="2 3" key="1">
    <citation type="journal article" date="2023" name="Genes (Basel)">
        <title>Chromosome-Level Genome Assembly and Circadian Gene Repertoire of the Patagonia Blennie Eleginops maclovinus-The Closest Ancestral Proxy of Antarctic Cryonotothenioids.</title>
        <authorList>
            <person name="Cheng C.C."/>
            <person name="Rivera-Colon A.G."/>
            <person name="Minhas B.F."/>
            <person name="Wilson L."/>
            <person name="Rayamajhi N."/>
            <person name="Vargas-Chacoff L."/>
            <person name="Catchen J.M."/>
        </authorList>
    </citation>
    <scope>NUCLEOTIDE SEQUENCE [LARGE SCALE GENOMIC DNA]</scope>
    <source>
        <strain evidence="2">JMC-PN-2008</strain>
    </source>
</reference>
<comment type="caution">
    <text evidence="2">The sequence shown here is derived from an EMBL/GenBank/DDBJ whole genome shotgun (WGS) entry which is preliminary data.</text>
</comment>
<reference evidence="2 3" key="2">
    <citation type="journal article" date="2023" name="Mol. Biol. Evol.">
        <title>Genomics of Secondarily Temperate Adaptation in the Only Non-Antarctic Icefish.</title>
        <authorList>
            <person name="Rivera-Colon A.G."/>
            <person name="Rayamajhi N."/>
            <person name="Minhas B.F."/>
            <person name="Madrigal G."/>
            <person name="Bilyk K.T."/>
            <person name="Yoon V."/>
            <person name="Hune M."/>
            <person name="Gregory S."/>
            <person name="Cheng C.H.C."/>
            <person name="Catchen J.M."/>
        </authorList>
    </citation>
    <scope>NUCLEOTIDE SEQUENCE [LARGE SCALE GENOMIC DNA]</scope>
    <source>
        <strain evidence="2">JMC-PN-2008</strain>
    </source>
</reference>
<evidence type="ECO:0000313" key="3">
    <source>
        <dbReference type="Proteomes" id="UP001346869"/>
    </source>
</evidence>
<accession>A0AAN7XS92</accession>
<dbReference type="AlphaFoldDB" id="A0AAN7XS92"/>
<dbReference type="EMBL" id="JAUZQC010000009">
    <property type="protein sequence ID" value="KAK5865669.1"/>
    <property type="molecule type" value="Genomic_DNA"/>
</dbReference>
<organism evidence="2 3">
    <name type="scientific">Eleginops maclovinus</name>
    <name type="common">Patagonian blennie</name>
    <name type="synonym">Eleginus maclovinus</name>
    <dbReference type="NCBI Taxonomy" id="56733"/>
    <lineage>
        <taxon>Eukaryota</taxon>
        <taxon>Metazoa</taxon>
        <taxon>Chordata</taxon>
        <taxon>Craniata</taxon>
        <taxon>Vertebrata</taxon>
        <taxon>Euteleostomi</taxon>
        <taxon>Actinopterygii</taxon>
        <taxon>Neopterygii</taxon>
        <taxon>Teleostei</taxon>
        <taxon>Neoteleostei</taxon>
        <taxon>Acanthomorphata</taxon>
        <taxon>Eupercaria</taxon>
        <taxon>Perciformes</taxon>
        <taxon>Notothenioidei</taxon>
        <taxon>Eleginopidae</taxon>
        <taxon>Eleginops</taxon>
    </lineage>
</organism>
<gene>
    <name evidence="2" type="ORF">PBY51_019918</name>
</gene>
<evidence type="ECO:0000313" key="2">
    <source>
        <dbReference type="EMBL" id="KAK5865669.1"/>
    </source>
</evidence>
<proteinExistence type="predicted"/>
<name>A0AAN7XS92_ELEMC</name>
<keyword evidence="3" id="KW-1185">Reference proteome</keyword>
<evidence type="ECO:0000256" key="1">
    <source>
        <dbReference type="SAM" id="MobiDB-lite"/>
    </source>
</evidence>
<protein>
    <submittedName>
        <fullName evidence="2">Uncharacterized protein</fullName>
    </submittedName>
</protein>
<sequence length="76" mass="8339">MAGGGLEDGGWRDEDTALLTHGRGVKERGRPTERSLEESNSREWGTGCAVKKPQHPAEREEDSALASFALSTLMRR</sequence>
<feature type="compositionally biased region" description="Basic and acidic residues" evidence="1">
    <location>
        <begin position="24"/>
        <end position="41"/>
    </location>
</feature>
<feature type="region of interest" description="Disordered" evidence="1">
    <location>
        <begin position="1"/>
        <end position="65"/>
    </location>
</feature>